<gene>
    <name evidence="8" type="ORF">LIER_27106</name>
</gene>
<evidence type="ECO:0000313" key="8">
    <source>
        <dbReference type="EMBL" id="GAA0173508.1"/>
    </source>
</evidence>
<protein>
    <recommendedName>
        <fullName evidence="7">Protein kinase domain-containing protein</fullName>
    </recommendedName>
</protein>
<keyword evidence="4 5" id="KW-0067">ATP-binding</keyword>
<comment type="similarity">
    <text evidence="6">Belongs to the protein kinase superfamily.</text>
</comment>
<dbReference type="GO" id="GO:0005524">
    <property type="term" value="F:ATP binding"/>
    <property type="evidence" value="ECO:0007669"/>
    <property type="project" value="UniProtKB-UniRule"/>
</dbReference>
<dbReference type="SMART" id="SM00220">
    <property type="entry name" value="S_TKc"/>
    <property type="match status" value="1"/>
</dbReference>
<evidence type="ECO:0000313" key="9">
    <source>
        <dbReference type="Proteomes" id="UP001454036"/>
    </source>
</evidence>
<keyword evidence="1" id="KW-0808">Transferase</keyword>
<name>A0AAV3REZ4_LITER</name>
<evidence type="ECO:0000256" key="2">
    <source>
        <dbReference type="ARBA" id="ARBA00022741"/>
    </source>
</evidence>
<dbReference type="PROSITE" id="PS00108">
    <property type="entry name" value="PROTEIN_KINASE_ST"/>
    <property type="match status" value="1"/>
</dbReference>
<evidence type="ECO:0000256" key="5">
    <source>
        <dbReference type="PROSITE-ProRule" id="PRU10141"/>
    </source>
</evidence>
<dbReference type="GO" id="GO:0004674">
    <property type="term" value="F:protein serine/threonine kinase activity"/>
    <property type="evidence" value="ECO:0007669"/>
    <property type="project" value="UniProtKB-KW"/>
</dbReference>
<evidence type="ECO:0000259" key="7">
    <source>
        <dbReference type="PROSITE" id="PS50011"/>
    </source>
</evidence>
<dbReference type="PROSITE" id="PS00107">
    <property type="entry name" value="PROTEIN_KINASE_ATP"/>
    <property type="match status" value="1"/>
</dbReference>
<dbReference type="InterPro" id="IPR008271">
    <property type="entry name" value="Ser/Thr_kinase_AS"/>
</dbReference>
<evidence type="ECO:0000256" key="3">
    <source>
        <dbReference type="ARBA" id="ARBA00022777"/>
    </source>
</evidence>
<keyword evidence="3" id="KW-0418">Kinase</keyword>
<dbReference type="Proteomes" id="UP001454036">
    <property type="component" value="Unassembled WGS sequence"/>
</dbReference>
<organism evidence="8 9">
    <name type="scientific">Lithospermum erythrorhizon</name>
    <name type="common">Purple gromwell</name>
    <name type="synonym">Lithospermum officinale var. erythrorhizon</name>
    <dbReference type="NCBI Taxonomy" id="34254"/>
    <lineage>
        <taxon>Eukaryota</taxon>
        <taxon>Viridiplantae</taxon>
        <taxon>Streptophyta</taxon>
        <taxon>Embryophyta</taxon>
        <taxon>Tracheophyta</taxon>
        <taxon>Spermatophyta</taxon>
        <taxon>Magnoliopsida</taxon>
        <taxon>eudicotyledons</taxon>
        <taxon>Gunneridae</taxon>
        <taxon>Pentapetalae</taxon>
        <taxon>asterids</taxon>
        <taxon>lamiids</taxon>
        <taxon>Boraginales</taxon>
        <taxon>Boraginaceae</taxon>
        <taxon>Boraginoideae</taxon>
        <taxon>Lithospermeae</taxon>
        <taxon>Lithospermum</taxon>
    </lineage>
</organism>
<keyword evidence="9" id="KW-1185">Reference proteome</keyword>
<dbReference type="InterPro" id="IPR052751">
    <property type="entry name" value="Plant_MAPKKK"/>
</dbReference>
<evidence type="ECO:0000256" key="1">
    <source>
        <dbReference type="ARBA" id="ARBA00022679"/>
    </source>
</evidence>
<dbReference type="GO" id="GO:0007165">
    <property type="term" value="P:signal transduction"/>
    <property type="evidence" value="ECO:0007669"/>
    <property type="project" value="TreeGrafter"/>
</dbReference>
<reference evidence="8 9" key="1">
    <citation type="submission" date="2024-01" db="EMBL/GenBank/DDBJ databases">
        <title>The complete chloroplast genome sequence of Lithospermum erythrorhizon: insights into the phylogenetic relationship among Boraginaceae species and the maternal lineages of purple gromwells.</title>
        <authorList>
            <person name="Okada T."/>
            <person name="Watanabe K."/>
        </authorList>
    </citation>
    <scope>NUCLEOTIDE SEQUENCE [LARGE SCALE GENOMIC DNA]</scope>
</reference>
<proteinExistence type="inferred from homology"/>
<keyword evidence="6" id="KW-0723">Serine/threonine-protein kinase</keyword>
<dbReference type="InterPro" id="IPR000719">
    <property type="entry name" value="Prot_kinase_dom"/>
</dbReference>
<dbReference type="PROSITE" id="PS50011">
    <property type="entry name" value="PROTEIN_KINASE_DOM"/>
    <property type="match status" value="1"/>
</dbReference>
<evidence type="ECO:0000256" key="4">
    <source>
        <dbReference type="ARBA" id="ARBA00022840"/>
    </source>
</evidence>
<dbReference type="InterPro" id="IPR017441">
    <property type="entry name" value="Protein_kinase_ATP_BS"/>
</dbReference>
<comment type="caution">
    <text evidence="8">The sequence shown here is derived from an EMBL/GenBank/DDBJ whole genome shotgun (WGS) entry which is preliminary data.</text>
</comment>
<dbReference type="SUPFAM" id="SSF56112">
    <property type="entry name" value="Protein kinase-like (PK-like)"/>
    <property type="match status" value="1"/>
</dbReference>
<dbReference type="PANTHER" id="PTHR48011">
    <property type="entry name" value="CCR4-NOT TRANSCRIPTIONAL COMPLEX SUBUNIT CAF120-RELATED"/>
    <property type="match status" value="1"/>
</dbReference>
<dbReference type="Gene3D" id="1.10.510.10">
    <property type="entry name" value="Transferase(Phosphotransferase) domain 1"/>
    <property type="match status" value="1"/>
</dbReference>
<dbReference type="CDD" id="cd06606">
    <property type="entry name" value="STKc_MAPKKK"/>
    <property type="match status" value="1"/>
</dbReference>
<dbReference type="AlphaFoldDB" id="A0AAV3REZ4"/>
<dbReference type="InterPro" id="IPR011009">
    <property type="entry name" value="Kinase-like_dom_sf"/>
</dbReference>
<keyword evidence="2 5" id="KW-0547">Nucleotide-binding</keyword>
<dbReference type="PANTHER" id="PTHR48011:SF18">
    <property type="entry name" value="MITOGEN-ACTIVATED PROTEIN KINASE KINASE KINASE 19-RELATED"/>
    <property type="match status" value="1"/>
</dbReference>
<dbReference type="Pfam" id="PF00069">
    <property type="entry name" value="Pkinase"/>
    <property type="match status" value="1"/>
</dbReference>
<sequence length="349" mass="38391">MNWVRGAKIGHGSFGTVNLAIPTNQNCSKLMAVKSCGLAHSASLINEKLVLDELKACQEVISCLGDCYSFENGEKLYNVLLDFAPGGNLAEKINNSKGNPLSEFEVRRYTKAILRGLMFIHKNGYVHCDIKPQNILLGQNGDIKIADFGLAKRNDLREKSGLRCDLSGTPIYMSPEMVIRGEQGCPSDVWALGCVVLEMLTGSPTWRCADVAALLMKIGVGEEGPQIPTSLSDQGKDFLEKCFAKDPRERWTAEMLLNHSYVFNLDDCQCGTTVSLKDSNIHPSVSPRCPFDFPNCLSESNSSTPTKVSELDNYFGTSYSSAKAAERLKGLVCNQRADWSVEDDWVAVR</sequence>
<feature type="domain" description="Protein kinase" evidence="7">
    <location>
        <begin position="3"/>
        <end position="262"/>
    </location>
</feature>
<accession>A0AAV3REZ4</accession>
<feature type="binding site" evidence="5">
    <location>
        <position position="34"/>
    </location>
    <ligand>
        <name>ATP</name>
        <dbReference type="ChEBI" id="CHEBI:30616"/>
    </ligand>
</feature>
<evidence type="ECO:0000256" key="6">
    <source>
        <dbReference type="RuleBase" id="RU000304"/>
    </source>
</evidence>
<dbReference type="EMBL" id="BAABME010008632">
    <property type="protein sequence ID" value="GAA0173508.1"/>
    <property type="molecule type" value="Genomic_DNA"/>
</dbReference>